<evidence type="ECO:0000256" key="5">
    <source>
        <dbReference type="SAM" id="MobiDB-lite"/>
    </source>
</evidence>
<dbReference type="GO" id="GO:0004930">
    <property type="term" value="F:G protein-coupled receptor activity"/>
    <property type="evidence" value="ECO:0007669"/>
    <property type="project" value="TreeGrafter"/>
</dbReference>
<dbReference type="Gene3D" id="1.20.1070.10">
    <property type="entry name" value="Rhodopsin 7-helix transmembrane proteins"/>
    <property type="match status" value="1"/>
</dbReference>
<feature type="transmembrane region" description="Helical" evidence="6">
    <location>
        <begin position="164"/>
        <end position="185"/>
    </location>
</feature>
<feature type="region of interest" description="Disordered" evidence="5">
    <location>
        <begin position="105"/>
        <end position="154"/>
    </location>
</feature>
<feature type="compositionally biased region" description="Polar residues" evidence="5">
    <location>
        <begin position="333"/>
        <end position="346"/>
    </location>
</feature>
<evidence type="ECO:0000313" key="7">
    <source>
        <dbReference type="EMBL" id="CAJ1941051.1"/>
    </source>
</evidence>
<keyword evidence="3 6" id="KW-1133">Transmembrane helix</keyword>
<dbReference type="PANTHER" id="PTHR23112">
    <property type="entry name" value="G PROTEIN-COUPLED RECEPTOR 157-RELATED"/>
    <property type="match status" value="1"/>
</dbReference>
<evidence type="ECO:0000256" key="1">
    <source>
        <dbReference type="ARBA" id="ARBA00004141"/>
    </source>
</evidence>
<keyword evidence="8" id="KW-1185">Reference proteome</keyword>
<dbReference type="GO" id="GO:0005886">
    <property type="term" value="C:plasma membrane"/>
    <property type="evidence" value="ECO:0007669"/>
    <property type="project" value="TreeGrafter"/>
</dbReference>
<reference evidence="7" key="1">
    <citation type="submission" date="2023-08" db="EMBL/GenBank/DDBJ databases">
        <authorList>
            <person name="Audoor S."/>
            <person name="Bilcke G."/>
        </authorList>
    </citation>
    <scope>NUCLEOTIDE SEQUENCE</scope>
</reference>
<evidence type="ECO:0000256" key="4">
    <source>
        <dbReference type="ARBA" id="ARBA00023136"/>
    </source>
</evidence>
<dbReference type="GO" id="GO:0007189">
    <property type="term" value="P:adenylate cyclase-activating G protein-coupled receptor signaling pathway"/>
    <property type="evidence" value="ECO:0007669"/>
    <property type="project" value="TreeGrafter"/>
</dbReference>
<evidence type="ECO:0000256" key="2">
    <source>
        <dbReference type="ARBA" id="ARBA00022692"/>
    </source>
</evidence>
<sequence>MKNSKISRRIEPMMHLVALGFAIGTAIVGAVVDIYGEKAGAMSCWMSRDSKEGTSGSKETAESAMVYDIIGTVFFALPVLAVFICLVINNVVIYLFVRRHIRKHPSQETEDSTPGDVDVSFAESSDSSKGSSRIANSTKKTSRRESKNKDNISKRKIASQSQRLQLVCSQAFLFVMAFMVCNAWNSLMGILPGSDLKDIELMVKYYPLAVLQAALLPLQGLFNVIIFLRPKYLKLRLSFPREGRFWTVRRIFLGDKLRPTVCDGYKLDAQSVTNRGDEPRSEADAPVGDTGTSRMAQSRLPHNMISSLTGSEGNFDDDSDILDEDDRWHDVSPQGNQNSPACFASSRNRTSSLGAISELSESVFDLTPYQANGSHLSVASAGMPAPTESSESRWKDGSTSAPVTAPPRPALSTVESSEDDLLDGIERRSLKTDSRMEVPRRKCDASVDMPIQVPIRTSDVLKVSNDSPISVPKRTSDTPVDPPTLSYSSGSDDPSVLDPEKLTRRDIGPRRKMAYDMPLARPSRFVSLPHSEVEDA</sequence>
<feature type="region of interest" description="Disordered" evidence="5">
    <location>
        <begin position="272"/>
        <end position="346"/>
    </location>
</feature>
<feature type="transmembrane region" description="Helical" evidence="6">
    <location>
        <begin position="205"/>
        <end position="228"/>
    </location>
</feature>
<dbReference type="Proteomes" id="UP001295423">
    <property type="component" value="Unassembled WGS sequence"/>
</dbReference>
<comment type="subcellular location">
    <subcellularLocation>
        <location evidence="1">Membrane</location>
        <topology evidence="1">Multi-pass membrane protein</topology>
    </subcellularLocation>
</comment>
<dbReference type="PANTHER" id="PTHR23112:SF0">
    <property type="entry name" value="TRANSMEMBRANE PROTEIN 116"/>
    <property type="match status" value="1"/>
</dbReference>
<dbReference type="EMBL" id="CAKOGP040001001">
    <property type="protein sequence ID" value="CAJ1941051.1"/>
    <property type="molecule type" value="Genomic_DNA"/>
</dbReference>
<feature type="compositionally biased region" description="Basic and acidic residues" evidence="5">
    <location>
        <begin position="424"/>
        <end position="445"/>
    </location>
</feature>
<comment type="caution">
    <text evidence="7">The sequence shown here is derived from an EMBL/GenBank/DDBJ whole genome shotgun (WGS) entry which is preliminary data.</text>
</comment>
<gene>
    <name evidence="7" type="ORF">CYCCA115_LOCUS7328</name>
</gene>
<accession>A0AAD2CPV8</accession>
<proteinExistence type="predicted"/>
<feature type="region of interest" description="Disordered" evidence="5">
    <location>
        <begin position="377"/>
        <end position="445"/>
    </location>
</feature>
<organism evidence="7 8">
    <name type="scientific">Cylindrotheca closterium</name>
    <dbReference type="NCBI Taxonomy" id="2856"/>
    <lineage>
        <taxon>Eukaryota</taxon>
        <taxon>Sar</taxon>
        <taxon>Stramenopiles</taxon>
        <taxon>Ochrophyta</taxon>
        <taxon>Bacillariophyta</taxon>
        <taxon>Bacillariophyceae</taxon>
        <taxon>Bacillariophycidae</taxon>
        <taxon>Bacillariales</taxon>
        <taxon>Bacillariaceae</taxon>
        <taxon>Cylindrotheca</taxon>
    </lineage>
</organism>
<keyword evidence="2 6" id="KW-0812">Transmembrane</keyword>
<feature type="transmembrane region" description="Helical" evidence="6">
    <location>
        <begin position="69"/>
        <end position="97"/>
    </location>
</feature>
<feature type="compositionally biased region" description="Basic and acidic residues" evidence="5">
    <location>
        <begin position="143"/>
        <end position="153"/>
    </location>
</feature>
<protein>
    <submittedName>
        <fullName evidence="7">Uncharacterized protein</fullName>
    </submittedName>
</protein>
<feature type="compositionally biased region" description="Basic and acidic residues" evidence="5">
    <location>
        <begin position="498"/>
        <end position="509"/>
    </location>
</feature>
<feature type="region of interest" description="Disordered" evidence="5">
    <location>
        <begin position="462"/>
        <end position="536"/>
    </location>
</feature>
<evidence type="ECO:0000313" key="8">
    <source>
        <dbReference type="Proteomes" id="UP001295423"/>
    </source>
</evidence>
<feature type="transmembrane region" description="Helical" evidence="6">
    <location>
        <begin position="12"/>
        <end position="32"/>
    </location>
</feature>
<keyword evidence="4 6" id="KW-0472">Membrane</keyword>
<evidence type="ECO:0000256" key="6">
    <source>
        <dbReference type="SAM" id="Phobius"/>
    </source>
</evidence>
<evidence type="ECO:0000256" key="3">
    <source>
        <dbReference type="ARBA" id="ARBA00022989"/>
    </source>
</evidence>
<name>A0AAD2CPV8_9STRA</name>
<dbReference type="AlphaFoldDB" id="A0AAD2CPV8"/>
<feature type="compositionally biased region" description="Polar residues" evidence="5">
    <location>
        <begin position="122"/>
        <end position="139"/>
    </location>
</feature>
<feature type="compositionally biased region" description="Acidic residues" evidence="5">
    <location>
        <begin position="314"/>
        <end position="325"/>
    </location>
</feature>